<dbReference type="InterPro" id="IPR049492">
    <property type="entry name" value="BD-FAE-like_dom"/>
</dbReference>
<sequence length="313" mass="34016">MNRRNFIIGASAAFLAGCVDAKTRRQEPTAATEKLLLWPSTPPGGGGPSGEMEIGKRGAVSNISVPHLTVYRPKNPNGSAMLIAAGGGYKRIEMETEAHPAARWLGERGITAFVLTYRLPAEGWNAGAMAPLQDAQRALRLIRANADKYRVDKNKVGVLGFSAGGHLLGMASVRSDFNSYRAIDNIDNHSARPDISALIYPIITLEAPYSDTSTAHILVGRHTDEKQAAQWSVQNFVTSQTPPMFLAQAKDDPISNPMNTVIMQQACDRMHVSCELHQLASGGHGFGMGKPGTPTEIWPHFYRSWLQRLGELS</sequence>
<dbReference type="PANTHER" id="PTHR48081:SF6">
    <property type="entry name" value="PEPTIDASE S9 PROLYL OLIGOPEPTIDASE CATALYTIC DOMAIN-CONTAINING PROTEIN"/>
    <property type="match status" value="1"/>
</dbReference>
<dbReference type="InterPro" id="IPR050300">
    <property type="entry name" value="GDXG_lipolytic_enzyme"/>
</dbReference>
<reference evidence="3" key="1">
    <citation type="submission" date="2024-07" db="EMBL/GenBank/DDBJ databases">
        <authorList>
            <person name="Biller S.J."/>
        </authorList>
    </citation>
    <scope>NUCLEOTIDE SEQUENCE</scope>
    <source>
        <strain evidence="3">WC2420</strain>
    </source>
</reference>
<evidence type="ECO:0000259" key="2">
    <source>
        <dbReference type="Pfam" id="PF20434"/>
    </source>
</evidence>
<dbReference type="Gene3D" id="3.40.50.1820">
    <property type="entry name" value="alpha/beta hydrolase"/>
    <property type="match status" value="1"/>
</dbReference>
<feature type="domain" description="BD-FAE-like" evidence="2">
    <location>
        <begin position="69"/>
        <end position="264"/>
    </location>
</feature>
<protein>
    <submittedName>
        <fullName evidence="3">Alpha/beta hydrolase</fullName>
    </submittedName>
</protein>
<dbReference type="SUPFAM" id="SSF53474">
    <property type="entry name" value="alpha/beta-Hydrolases"/>
    <property type="match status" value="1"/>
</dbReference>
<gene>
    <name evidence="3" type="ORF">AB3G37_12375</name>
</gene>
<evidence type="ECO:0000256" key="1">
    <source>
        <dbReference type="ARBA" id="ARBA00022801"/>
    </source>
</evidence>
<dbReference type="EMBL" id="CP165628">
    <property type="protein sequence ID" value="XDU70389.1"/>
    <property type="molecule type" value="Genomic_DNA"/>
</dbReference>
<dbReference type="GO" id="GO:0016787">
    <property type="term" value="F:hydrolase activity"/>
    <property type="evidence" value="ECO:0007669"/>
    <property type="project" value="UniProtKB-KW"/>
</dbReference>
<proteinExistence type="predicted"/>
<dbReference type="RefSeq" id="WP_369787941.1">
    <property type="nucleotide sequence ID" value="NZ_CP165628.1"/>
</dbReference>
<name>A0AB39VL29_9GAMM</name>
<dbReference type="AlphaFoldDB" id="A0AB39VL29"/>
<evidence type="ECO:0000313" key="3">
    <source>
        <dbReference type="EMBL" id="XDU70389.1"/>
    </source>
</evidence>
<dbReference type="PROSITE" id="PS51257">
    <property type="entry name" value="PROKAR_LIPOPROTEIN"/>
    <property type="match status" value="1"/>
</dbReference>
<accession>A0AB39VL29</accession>
<keyword evidence="1 3" id="KW-0378">Hydrolase</keyword>
<dbReference type="PANTHER" id="PTHR48081">
    <property type="entry name" value="AB HYDROLASE SUPERFAMILY PROTEIN C4A8.06C"/>
    <property type="match status" value="1"/>
</dbReference>
<dbReference type="Pfam" id="PF20434">
    <property type="entry name" value="BD-FAE"/>
    <property type="match status" value="1"/>
</dbReference>
<dbReference type="InterPro" id="IPR029058">
    <property type="entry name" value="AB_hydrolase_fold"/>
</dbReference>
<organism evidence="3">
    <name type="scientific">Rouxiella sp. WC2420</name>
    <dbReference type="NCBI Taxonomy" id="3234145"/>
    <lineage>
        <taxon>Bacteria</taxon>
        <taxon>Pseudomonadati</taxon>
        <taxon>Pseudomonadota</taxon>
        <taxon>Gammaproteobacteria</taxon>
        <taxon>Enterobacterales</taxon>
        <taxon>Yersiniaceae</taxon>
        <taxon>Rouxiella</taxon>
    </lineage>
</organism>